<evidence type="ECO:0000313" key="3">
    <source>
        <dbReference type="Proteomes" id="UP000648187"/>
    </source>
</evidence>
<keyword evidence="3" id="KW-1185">Reference proteome</keyword>
<dbReference type="Proteomes" id="UP000648187">
    <property type="component" value="Unassembled WGS sequence"/>
</dbReference>
<dbReference type="Pfam" id="PF18701">
    <property type="entry name" value="DUF5641"/>
    <property type="match status" value="1"/>
</dbReference>
<feature type="non-terminal residue" evidence="2">
    <location>
        <position position="158"/>
    </location>
</feature>
<proteinExistence type="predicted"/>
<gene>
    <name evidence="2" type="ORF">HW555_006158</name>
</gene>
<protein>
    <recommendedName>
        <fullName evidence="1">DUF5641 domain-containing protein</fullName>
    </recommendedName>
</protein>
<evidence type="ECO:0000313" key="2">
    <source>
        <dbReference type="EMBL" id="KAF9416491.1"/>
    </source>
</evidence>
<comment type="caution">
    <text evidence="2">The sequence shown here is derived from an EMBL/GenBank/DDBJ whole genome shotgun (WGS) entry which is preliminary data.</text>
</comment>
<dbReference type="AlphaFoldDB" id="A0A835GGK8"/>
<feature type="domain" description="DUF5641" evidence="1">
    <location>
        <begin position="107"/>
        <end position="149"/>
    </location>
</feature>
<sequence>GTKKGQLTKFNNFVTTLSEIPVQTVTSKQNKELIVRLSKIEGIIHEFDEIQTKIELMTEDPKQLIERDLFEDFYYSSIASAQEVAESYSKANPNQGIDATSQPSYKSANTWKMGRVQQVYPGSDGVVRVADFKTYRGTERRAVNKVCPLLTNQEEEAE</sequence>
<reference evidence="2" key="1">
    <citation type="submission" date="2020-08" db="EMBL/GenBank/DDBJ databases">
        <title>Spodoptera exigua strain:BAW_Kor-Di-RS1 Genome sequencing and assembly.</title>
        <authorList>
            <person name="Kim J."/>
            <person name="Nam H.Y."/>
            <person name="Kwon M."/>
            <person name="Choi J.H."/>
            <person name="Cho S.R."/>
            <person name="Kim G.-H."/>
        </authorList>
    </citation>
    <scope>NUCLEOTIDE SEQUENCE</scope>
    <source>
        <strain evidence="2">BAW_Kor-Di-RS1</strain>
        <tissue evidence="2">Whole-body</tissue>
    </source>
</reference>
<name>A0A835GGK8_SPOEX</name>
<organism evidence="2 3">
    <name type="scientific">Spodoptera exigua</name>
    <name type="common">Beet armyworm</name>
    <name type="synonym">Noctua fulgens</name>
    <dbReference type="NCBI Taxonomy" id="7107"/>
    <lineage>
        <taxon>Eukaryota</taxon>
        <taxon>Metazoa</taxon>
        <taxon>Ecdysozoa</taxon>
        <taxon>Arthropoda</taxon>
        <taxon>Hexapoda</taxon>
        <taxon>Insecta</taxon>
        <taxon>Pterygota</taxon>
        <taxon>Neoptera</taxon>
        <taxon>Endopterygota</taxon>
        <taxon>Lepidoptera</taxon>
        <taxon>Glossata</taxon>
        <taxon>Ditrysia</taxon>
        <taxon>Noctuoidea</taxon>
        <taxon>Noctuidae</taxon>
        <taxon>Amphipyrinae</taxon>
        <taxon>Spodoptera</taxon>
    </lineage>
</organism>
<accession>A0A835GGK8</accession>
<dbReference type="EMBL" id="JACKWZ010000089">
    <property type="protein sequence ID" value="KAF9416491.1"/>
    <property type="molecule type" value="Genomic_DNA"/>
</dbReference>
<dbReference type="InterPro" id="IPR040676">
    <property type="entry name" value="DUF5641"/>
</dbReference>
<evidence type="ECO:0000259" key="1">
    <source>
        <dbReference type="Pfam" id="PF18701"/>
    </source>
</evidence>